<accession>A0A1F8GU20</accession>
<organism evidence="2 3">
    <name type="scientific">Candidatus Yanofskybacteria bacterium RIFCSPLOWO2_01_FULL_49_25</name>
    <dbReference type="NCBI Taxonomy" id="1802701"/>
    <lineage>
        <taxon>Bacteria</taxon>
        <taxon>Candidatus Yanofskyibacteriota</taxon>
    </lineage>
</organism>
<evidence type="ECO:0000313" key="2">
    <source>
        <dbReference type="EMBL" id="OGN28791.1"/>
    </source>
</evidence>
<keyword evidence="1" id="KW-0472">Membrane</keyword>
<sequence>MKLKSSKNQEGVAIIYVVLMVGVLLSIVFALSAIFLPKVRTATDVKNSVGALYAAESALEWCLYIAYIDPIPPIPPPVMDNEATYAKQDGTPLIADDCALPTIQINGTYRSVTRAFQITP</sequence>
<keyword evidence="1" id="KW-1133">Transmembrane helix</keyword>
<proteinExistence type="predicted"/>
<dbReference type="Proteomes" id="UP000179047">
    <property type="component" value="Unassembled WGS sequence"/>
</dbReference>
<dbReference type="STRING" id="1802701.A3A33_03355"/>
<evidence type="ECO:0000313" key="3">
    <source>
        <dbReference type="Proteomes" id="UP000179047"/>
    </source>
</evidence>
<dbReference type="AlphaFoldDB" id="A0A1F8GU20"/>
<comment type="caution">
    <text evidence="2">The sequence shown here is derived from an EMBL/GenBank/DDBJ whole genome shotgun (WGS) entry which is preliminary data.</text>
</comment>
<keyword evidence="1" id="KW-0812">Transmembrane</keyword>
<reference evidence="2 3" key="1">
    <citation type="journal article" date="2016" name="Nat. Commun.">
        <title>Thousands of microbial genomes shed light on interconnected biogeochemical processes in an aquifer system.</title>
        <authorList>
            <person name="Anantharaman K."/>
            <person name="Brown C.T."/>
            <person name="Hug L.A."/>
            <person name="Sharon I."/>
            <person name="Castelle C.J."/>
            <person name="Probst A.J."/>
            <person name="Thomas B.C."/>
            <person name="Singh A."/>
            <person name="Wilkins M.J."/>
            <person name="Karaoz U."/>
            <person name="Brodie E.L."/>
            <person name="Williams K.H."/>
            <person name="Hubbard S.S."/>
            <person name="Banfield J.F."/>
        </authorList>
    </citation>
    <scope>NUCLEOTIDE SEQUENCE [LARGE SCALE GENOMIC DNA]</scope>
</reference>
<name>A0A1F8GU20_9BACT</name>
<protein>
    <submittedName>
        <fullName evidence="2">Uncharacterized protein</fullName>
    </submittedName>
</protein>
<feature type="transmembrane region" description="Helical" evidence="1">
    <location>
        <begin position="12"/>
        <end position="36"/>
    </location>
</feature>
<gene>
    <name evidence="2" type="ORF">A3A33_03355</name>
</gene>
<evidence type="ECO:0000256" key="1">
    <source>
        <dbReference type="SAM" id="Phobius"/>
    </source>
</evidence>
<dbReference type="EMBL" id="MGKP01000012">
    <property type="protein sequence ID" value="OGN28791.1"/>
    <property type="molecule type" value="Genomic_DNA"/>
</dbReference>